<comment type="caution">
    <text evidence="3">The sequence shown here is derived from an EMBL/GenBank/DDBJ whole genome shotgun (WGS) entry which is preliminary data.</text>
</comment>
<dbReference type="InterPro" id="IPR051680">
    <property type="entry name" value="ATP-dep_Glu-Cys_Ligase-2"/>
</dbReference>
<sequence length="852" mass="97249">MSVIIDVKTERVQLYINNSTMAELPDWLFKYLNTSHAHDELANHSGKSPDHWDTLFNGLSSLTAEDVSERAIEISQLFQNGNIKLDRNQKWHFDPLPFMFSKNDWALLEAGIKQRTLLLNKIQQDIYGEQKLLLDGHIPAQQLFKDNNYLREGFNLPQNELKLFFTALDIYRAPSGEFKVLVDHCQCPLGLGLLLESRIIARRVMAEEFAECNVQQIKGFLKRFTDAINEYTRYMDDPRIVILTQGVDDPNYNEHAFLSTYFGYTLVQSADLTVRHGEVCLKSLPGLGKINVILRWIPDRSIDSLEQTEYSLHGIPGLLQAVREGTVKVLNPFGSGVLSSPAIQCRLDELSQHLLNEPLLIGEPSHYDLEQAKTLDWSLLELVSYNDKHFKLDGASEVDKIRAAINEHPDAYFFQEKPVFSCAPFWSEGKLVAKPVVFRCYALTTENGVEVLPSALCFSNENDKDPSVSGWLKDTWINAVDNLVAGAHNIPAPVKKRMDVTLLEGVVSSRTAEHLFWLGRYLERSENTIRILRIFIDRYTELAIYPSTMRRNIVTRLLSAIKSQHIVYPYIEPTDIADEYEPKQAKQMAFQLLADEQCPGSIINTLTYLFNATLQIQELLSNDSRRIIEDINDQIQKLKRVAVNISARGMQSSLDQIIGSIMAFNGSITDCMPNSNGWFMLEIGRRVERSIQINSLTATLLSEETLETEELAILEAVLSCQVSLVTHKRRYRMYQSIGTGIELLMLDAEYPRSLLYQLEQIDLLCQNLPIKRRPGVISAHEKAILLSKTTCYLTEKDYLQHSVEGQRKQLMEFSHNIRTNLNTFCDVLLVQYFSHTQTASKLNWSNIEQIQS</sequence>
<evidence type="ECO:0000313" key="3">
    <source>
        <dbReference type="EMBL" id="GGP56845.1"/>
    </source>
</evidence>
<dbReference type="EMBL" id="BMQV01000023">
    <property type="protein sequence ID" value="GGP56845.1"/>
    <property type="molecule type" value="Genomic_DNA"/>
</dbReference>
<protein>
    <recommendedName>
        <fullName evidence="5">DUF403 domain-containing protein</fullName>
    </recommendedName>
</protein>
<name>A0ABQ2Q6Y9_9GAMM</name>
<reference evidence="4" key="1">
    <citation type="journal article" date="2019" name="Int. J. Syst. Evol. Microbiol.">
        <title>The Global Catalogue of Microorganisms (GCM) 10K type strain sequencing project: providing services to taxonomists for standard genome sequencing and annotation.</title>
        <authorList>
            <consortium name="The Broad Institute Genomics Platform"/>
            <consortium name="The Broad Institute Genome Sequencing Center for Infectious Disease"/>
            <person name="Wu L."/>
            <person name="Ma J."/>
        </authorList>
    </citation>
    <scope>NUCLEOTIDE SEQUENCE [LARGE SCALE GENOMIC DNA]</scope>
    <source>
        <strain evidence="4">JCM 32304</strain>
    </source>
</reference>
<evidence type="ECO:0000259" key="1">
    <source>
        <dbReference type="Pfam" id="PF04168"/>
    </source>
</evidence>
<feature type="domain" description="Circularly permuted ATP-grasp type 2" evidence="2">
    <location>
        <begin position="97"/>
        <end position="457"/>
    </location>
</feature>
<dbReference type="Proteomes" id="UP000654367">
    <property type="component" value="Unassembled WGS sequence"/>
</dbReference>
<accession>A0ABQ2Q6Y9</accession>
<feature type="domain" description="DUF403" evidence="1">
    <location>
        <begin position="508"/>
        <end position="833"/>
    </location>
</feature>
<evidence type="ECO:0008006" key="5">
    <source>
        <dbReference type="Google" id="ProtNLM"/>
    </source>
</evidence>
<gene>
    <name evidence="3" type="ORF">GCM10009409_23730</name>
</gene>
<dbReference type="InterPro" id="IPR025841">
    <property type="entry name" value="CP_ATPgrasp_2"/>
</dbReference>
<dbReference type="SUPFAM" id="SSF56059">
    <property type="entry name" value="Glutathione synthetase ATP-binding domain-like"/>
    <property type="match status" value="1"/>
</dbReference>
<dbReference type="Gene3D" id="3.40.50.11290">
    <property type="match status" value="1"/>
</dbReference>
<dbReference type="PANTHER" id="PTHR34595">
    <property type="entry name" value="BLR5612 PROTEIN"/>
    <property type="match status" value="1"/>
</dbReference>
<dbReference type="Pfam" id="PF04168">
    <property type="entry name" value="Alpha-E"/>
    <property type="match status" value="1"/>
</dbReference>
<dbReference type="InterPro" id="IPR007296">
    <property type="entry name" value="DUF403"/>
</dbReference>
<proteinExistence type="predicted"/>
<organism evidence="3 4">
    <name type="scientific">Shewanella saliphila</name>
    <dbReference type="NCBI Taxonomy" id="2282698"/>
    <lineage>
        <taxon>Bacteria</taxon>
        <taxon>Pseudomonadati</taxon>
        <taxon>Pseudomonadota</taxon>
        <taxon>Gammaproteobacteria</taxon>
        <taxon>Alteromonadales</taxon>
        <taxon>Shewanellaceae</taxon>
        <taxon>Shewanella</taxon>
    </lineage>
</organism>
<dbReference type="Pfam" id="PF14403">
    <property type="entry name" value="CP_ATPgrasp_2"/>
    <property type="match status" value="1"/>
</dbReference>
<dbReference type="PANTHER" id="PTHR34595:SF2">
    <property type="entry name" value="BLR2978 PROTEIN"/>
    <property type="match status" value="1"/>
</dbReference>
<evidence type="ECO:0000259" key="2">
    <source>
        <dbReference type="Pfam" id="PF14403"/>
    </source>
</evidence>
<dbReference type="RefSeq" id="WP_229786426.1">
    <property type="nucleotide sequence ID" value="NZ_BMQV01000023.1"/>
</dbReference>
<evidence type="ECO:0000313" key="4">
    <source>
        <dbReference type="Proteomes" id="UP000654367"/>
    </source>
</evidence>
<keyword evidence="4" id="KW-1185">Reference proteome</keyword>